<comment type="caution">
    <text evidence="4">The sequence shown here is derived from an EMBL/GenBank/DDBJ whole genome shotgun (WGS) entry which is preliminary data.</text>
</comment>
<feature type="domain" description="BIG2" evidence="3">
    <location>
        <begin position="51"/>
        <end position="132"/>
    </location>
</feature>
<feature type="chain" id="PRO_5045915071" evidence="2">
    <location>
        <begin position="32"/>
        <end position="1272"/>
    </location>
</feature>
<keyword evidence="2" id="KW-0732">Signal</keyword>
<name>A0ABS8CVI8_9FIRM</name>
<dbReference type="InterPro" id="IPR008964">
    <property type="entry name" value="Invasin/intimin_cell_adhesion"/>
</dbReference>
<evidence type="ECO:0000256" key="2">
    <source>
        <dbReference type="SAM" id="SignalP"/>
    </source>
</evidence>
<gene>
    <name evidence="4" type="ORF">LIP50_04570</name>
</gene>
<dbReference type="RefSeq" id="WP_226914807.1">
    <property type="nucleotide sequence ID" value="NZ_BAABXU010000001.1"/>
</dbReference>
<sequence>MQGLVKVTKKLGTSFLAMCLILAMMPVNVFAEGETSGGIAKLEITASDDVKKSSKGIDYFVIGSNKENSFKLSAKQTPGTASDEVTWSSNQESKGITIDENGIVKVDYKETTATYPTFTATSKENESVQAKYSLYILPEMSLSTSDSIEFTLSEDGTLLKENDKYFKVKPDQYETYGVIEWTSENTDVATVKSNGTVCFITAVKPGVTKVIGKNKENKDNKVVGTVTVKGVMVEAKDGARTARLLPNKTIELQAFGENKDDKFTWKSSNEEVAKVDENGVVTGLKEGNVLITATNESGAKGGFKINVKRAEDAPYLDNLELTNYSSFNEWTSATSEFESSKFDYTLTTKSANNGTFNANFRPTFDDTKYKVEIFNNDKLVKTVEKSTTSQAVALEPGENKVVIRISDLTNEKNYTDYKFDITRTRSTTATLAFSGVTIVPSERALISNPTYKGRSEGTFFRLENGELTKVAGISPTISDYKAFLYKDINSFDLNISPKDSWSIVRASIDDGEAVNVEKGKPIKNIKFGDKNSVKIKIQICSNSKYYANKEDGKEDPFEAENTYTITVERLSVDKSELQITSADISAGQWCTPEFNKDIVTAAILIPKDCNSLDINFKVTNGATVYKDSKSDANLLNAEEDGNYKLTIDTSKITSSLTQRIVLYKVLEDGSEMITTYTFTIYKRGKLVGMPDKVVDYFCPGSQYSNMGNYGLYPEKSLIGSGNWYTPISLGNFGGSITYYYENGIKNDPTNPYGIDFTIFGNSNGGQSFSEPGNVIVSKDGVNWYTLAGSEHYDDKAIWGYELTYIKNGNGTACSYKDSLGKSDDMTAMYKYALKENYPLHKFDTDADKQVTVKGTLLVNDSKDPYGSSAAAYPDFGYVDVHTNSSTVAGTGENVDLLTVPVGNPYTGNYNKYGDGFDLDWAVDEDGYPVKLDEIHYVKVQTASFIMAGAIGEKSTEVNAVTRTIGEKTVGKTELPTSIKVGDKEIKLQQGVNEYNVEFGDNFDVTVNASKDANIYINDKRGATRTYTSKPDKGIIRIIVQEGEKEPAIIYLTNKKVNTVDVNFDADNGEDVITKSVASGETLDYKPEAPTKDGYTFVGWYKDTDDITTEYKSGATYTESVTYKAKWAHVTMLGAQGKLVVDGKSGIRFGTKLYNDGDQIVEKGTLIIPANLVGGGEKLTLDTPKVAISKANVLYQVDYDQNFMTYLGTIVNIPEVQFNRPMTAASYVIYKDKSGNQYTVYSQYPNGSISVYDLLGNDVDWDEKWDEKWDETK</sequence>
<evidence type="ECO:0000313" key="5">
    <source>
        <dbReference type="Proteomes" id="UP001299409"/>
    </source>
</evidence>
<feature type="domain" description="BIG2" evidence="3">
    <location>
        <begin position="227"/>
        <end position="305"/>
    </location>
</feature>
<organism evidence="4 5">
    <name type="scientific">Intestinibacter bartlettii</name>
    <dbReference type="NCBI Taxonomy" id="261299"/>
    <lineage>
        <taxon>Bacteria</taxon>
        <taxon>Bacillati</taxon>
        <taxon>Bacillota</taxon>
        <taxon>Clostridia</taxon>
        <taxon>Peptostreptococcales</taxon>
        <taxon>Peptostreptococcaceae</taxon>
        <taxon>Intestinibacter</taxon>
    </lineage>
</organism>
<dbReference type="Gene3D" id="2.60.40.4270">
    <property type="entry name" value="Listeria-Bacteroides repeat domain"/>
    <property type="match status" value="1"/>
</dbReference>
<dbReference type="Pfam" id="PF02368">
    <property type="entry name" value="Big_2"/>
    <property type="match status" value="2"/>
</dbReference>
<dbReference type="Gene3D" id="2.60.40.1080">
    <property type="match status" value="2"/>
</dbReference>
<dbReference type="SMART" id="SM00635">
    <property type="entry name" value="BID_2"/>
    <property type="match status" value="3"/>
</dbReference>
<dbReference type="Pfam" id="PF09479">
    <property type="entry name" value="Flg_new"/>
    <property type="match status" value="1"/>
</dbReference>
<comment type="subcellular location">
    <subcellularLocation>
        <location evidence="1">Cell envelope</location>
    </subcellularLocation>
</comment>
<evidence type="ECO:0000313" key="4">
    <source>
        <dbReference type="EMBL" id="MCB5445474.1"/>
    </source>
</evidence>
<feature type="domain" description="BIG2" evidence="3">
    <location>
        <begin position="144"/>
        <end position="223"/>
    </location>
</feature>
<dbReference type="InterPro" id="IPR013378">
    <property type="entry name" value="InlB-like_B-rpt"/>
</dbReference>
<dbReference type="InterPro" id="IPR003343">
    <property type="entry name" value="Big_2"/>
</dbReference>
<evidence type="ECO:0000256" key="1">
    <source>
        <dbReference type="ARBA" id="ARBA00004196"/>
    </source>
</evidence>
<dbReference type="NCBIfam" id="TIGR02543">
    <property type="entry name" value="List_Bact_rpt"/>
    <property type="match status" value="1"/>
</dbReference>
<protein>
    <submittedName>
        <fullName evidence="4">Ig-like domain-containing protein</fullName>
    </submittedName>
</protein>
<dbReference type="EMBL" id="JAJBMB010000003">
    <property type="protein sequence ID" value="MCB5445474.1"/>
    <property type="molecule type" value="Genomic_DNA"/>
</dbReference>
<dbReference type="SUPFAM" id="SSF49373">
    <property type="entry name" value="Invasin/intimin cell-adhesion fragments"/>
    <property type="match status" value="2"/>
</dbReference>
<feature type="signal peptide" evidence="2">
    <location>
        <begin position="1"/>
        <end position="31"/>
    </location>
</feature>
<dbReference type="Proteomes" id="UP001299409">
    <property type="component" value="Unassembled WGS sequence"/>
</dbReference>
<dbReference type="InterPro" id="IPR042229">
    <property type="entry name" value="Listeria/Bacterioides_rpt_sf"/>
</dbReference>
<evidence type="ECO:0000259" key="3">
    <source>
        <dbReference type="SMART" id="SM00635"/>
    </source>
</evidence>
<proteinExistence type="predicted"/>
<accession>A0ABS8CVI8</accession>
<reference evidence="4 5" key="1">
    <citation type="submission" date="2021-10" db="EMBL/GenBank/DDBJ databases">
        <title>Collection of gut derived symbiotic bacterial strains cultured from healthy donors.</title>
        <authorList>
            <person name="Lin H."/>
            <person name="Littmann E."/>
            <person name="Claire K."/>
            <person name="Pamer E."/>
        </authorList>
    </citation>
    <scope>NUCLEOTIDE SEQUENCE [LARGE SCALE GENOMIC DNA]</scope>
    <source>
        <strain evidence="4 5">MSK.17.68</strain>
    </source>
</reference>
<keyword evidence="5" id="KW-1185">Reference proteome</keyword>